<dbReference type="Gene3D" id="3.40.50.2000">
    <property type="entry name" value="Glycogen Phosphorylase B"/>
    <property type="match status" value="2"/>
</dbReference>
<reference evidence="7 8" key="1">
    <citation type="submission" date="2021-03" db="EMBL/GenBank/DDBJ databases">
        <title>Sequencing the genomes of 1000 actinobacteria strains.</title>
        <authorList>
            <person name="Klenk H.-P."/>
        </authorList>
    </citation>
    <scope>NUCLEOTIDE SEQUENCE [LARGE SCALE GENOMIC DNA]</scope>
    <source>
        <strain evidence="7 8">DSM 46670</strain>
    </source>
</reference>
<evidence type="ECO:0000313" key="8">
    <source>
        <dbReference type="Proteomes" id="UP001519332"/>
    </source>
</evidence>
<dbReference type="InterPro" id="IPR050426">
    <property type="entry name" value="Glycosyltransferase_28"/>
</dbReference>
<evidence type="ECO:0000259" key="6">
    <source>
        <dbReference type="Pfam" id="PF21036"/>
    </source>
</evidence>
<comment type="caution">
    <text evidence="7">The sequence shown here is derived from an EMBL/GenBank/DDBJ whole genome shotgun (WGS) entry which is preliminary data.</text>
</comment>
<feature type="domain" description="Erythromycin biosynthesis protein CIII-like N-terminal" evidence="6">
    <location>
        <begin position="22"/>
        <end position="257"/>
    </location>
</feature>
<dbReference type="PANTHER" id="PTHR48050:SF13">
    <property type="entry name" value="STEROL 3-BETA-GLUCOSYLTRANSFERASE UGT80A2"/>
    <property type="match status" value="1"/>
</dbReference>
<dbReference type="Pfam" id="PF06722">
    <property type="entry name" value="EryCIII-like_C"/>
    <property type="match status" value="1"/>
</dbReference>
<protein>
    <submittedName>
        <fullName evidence="7">Glycosyltransferase (Activator-dependent family)</fullName>
    </submittedName>
</protein>
<organism evidence="7 8">
    <name type="scientific">Kibdelosporangium banguiense</name>
    <dbReference type="NCBI Taxonomy" id="1365924"/>
    <lineage>
        <taxon>Bacteria</taxon>
        <taxon>Bacillati</taxon>
        <taxon>Actinomycetota</taxon>
        <taxon>Actinomycetes</taxon>
        <taxon>Pseudonocardiales</taxon>
        <taxon>Pseudonocardiaceae</taxon>
        <taxon>Kibdelosporangium</taxon>
    </lineage>
</organism>
<dbReference type="InterPro" id="IPR030953">
    <property type="entry name" value="Glycosyl_450act"/>
</dbReference>
<keyword evidence="2" id="KW-0328">Glycosyltransferase</keyword>
<proteinExistence type="inferred from homology"/>
<feature type="domain" description="Erythromycin biosynthesis protein CIII-like C-terminal" evidence="5">
    <location>
        <begin position="273"/>
        <end position="416"/>
    </location>
</feature>
<dbReference type="Proteomes" id="UP001519332">
    <property type="component" value="Unassembled WGS sequence"/>
</dbReference>
<dbReference type="PANTHER" id="PTHR48050">
    <property type="entry name" value="STEROL 3-BETA-GLUCOSYLTRANSFERASE"/>
    <property type="match status" value="1"/>
</dbReference>
<dbReference type="RefSeq" id="WP_209645939.1">
    <property type="nucleotide sequence ID" value="NZ_JAGINW010000001.1"/>
</dbReference>
<dbReference type="NCBIfam" id="TIGR04516">
    <property type="entry name" value="glycosyl_450act"/>
    <property type="match status" value="1"/>
</dbReference>
<evidence type="ECO:0000256" key="2">
    <source>
        <dbReference type="ARBA" id="ARBA00022676"/>
    </source>
</evidence>
<name>A0ABS4TXD5_9PSEU</name>
<evidence type="ECO:0000313" key="7">
    <source>
        <dbReference type="EMBL" id="MBP2329073.1"/>
    </source>
</evidence>
<dbReference type="CDD" id="cd03784">
    <property type="entry name" value="GT1_Gtf-like"/>
    <property type="match status" value="1"/>
</dbReference>
<keyword evidence="4" id="KW-0045">Antibiotic biosynthesis</keyword>
<dbReference type="EMBL" id="JAGINW010000001">
    <property type="protein sequence ID" value="MBP2329073.1"/>
    <property type="molecule type" value="Genomic_DNA"/>
</dbReference>
<comment type="similarity">
    <text evidence="1">Belongs to the glycosyltransferase 28 family.</text>
</comment>
<dbReference type="InterPro" id="IPR010610">
    <property type="entry name" value="EryCIII-like_C"/>
</dbReference>
<evidence type="ECO:0000256" key="4">
    <source>
        <dbReference type="ARBA" id="ARBA00023194"/>
    </source>
</evidence>
<evidence type="ECO:0000256" key="1">
    <source>
        <dbReference type="ARBA" id="ARBA00006962"/>
    </source>
</evidence>
<sequence>MRILLTTYQEKTFFYHLVPLAWALRTAGHEVRVATLPGFVDVVTNAGLTAVPVGHASDFWRITASQPDRLAAVRKGIMAPYDAFDDPDRATWEYLKPGMTEAVWGWHRTANFPMIAGLVDFARHWQPDLVIWEPLAFAGAIAAKACGAAHARLLWSIDIFGGVRERYLALNRAQPAEQQTDPFADWFSGYGRKYGFEFTEDMVTGNFTIDHLPPGLQIPAGSLDYLRMRYVPYGGPATVPKWLQAPPDRPRVAFTLGLSATEIFDGYNLPLSEVLDSLSDLNIELVATVPVAEQRKLAHVPDNARLVSYVPLHALAPTCAAAVHHGGLGTLATFAQHAVPQLTLPYHFDEPIFANRLTSQGAGLTIDSSVATGDSIRDAVQRLVTDAAFREGANRLRAETEALPTPNQVVTALEELTAKHRTR</sequence>
<dbReference type="SUPFAM" id="SSF53756">
    <property type="entry name" value="UDP-Glycosyltransferase/glycogen phosphorylase"/>
    <property type="match status" value="1"/>
</dbReference>
<keyword evidence="3" id="KW-0808">Transferase</keyword>
<keyword evidence="8" id="KW-1185">Reference proteome</keyword>
<dbReference type="InterPro" id="IPR048284">
    <property type="entry name" value="EryCIII-like_N"/>
</dbReference>
<evidence type="ECO:0000259" key="5">
    <source>
        <dbReference type="Pfam" id="PF06722"/>
    </source>
</evidence>
<gene>
    <name evidence="7" type="ORF">JOF56_009458</name>
</gene>
<dbReference type="Pfam" id="PF21036">
    <property type="entry name" value="EryCIII-like_N"/>
    <property type="match status" value="1"/>
</dbReference>
<dbReference type="InterPro" id="IPR002213">
    <property type="entry name" value="UDP_glucos_trans"/>
</dbReference>
<accession>A0ABS4TXD5</accession>
<evidence type="ECO:0000256" key="3">
    <source>
        <dbReference type="ARBA" id="ARBA00022679"/>
    </source>
</evidence>